<keyword evidence="1" id="KW-0805">Transcription regulation</keyword>
<evidence type="ECO:0000259" key="4">
    <source>
        <dbReference type="PROSITE" id="PS50937"/>
    </source>
</evidence>
<dbReference type="PANTHER" id="PTHR30204:SF67">
    <property type="entry name" value="HTH-TYPE TRANSCRIPTIONAL REGULATOR MLRA-RELATED"/>
    <property type="match status" value="1"/>
</dbReference>
<evidence type="ECO:0000313" key="5">
    <source>
        <dbReference type="EMBL" id="SLM63069.1"/>
    </source>
</evidence>
<organism evidence="5 6">
    <name type="scientific">Dickeya aquatica</name>
    <dbReference type="NCBI Taxonomy" id="1401087"/>
    <lineage>
        <taxon>Bacteria</taxon>
        <taxon>Pseudomonadati</taxon>
        <taxon>Pseudomonadota</taxon>
        <taxon>Gammaproteobacteria</taxon>
        <taxon>Enterobacterales</taxon>
        <taxon>Pectobacteriaceae</taxon>
        <taxon>Dickeya</taxon>
    </lineage>
</organism>
<protein>
    <submittedName>
        <fullName evidence="5">Transcriptional regulator, MerR family, associated with photolyase</fullName>
    </submittedName>
</protein>
<dbReference type="InterPro" id="IPR053988">
    <property type="entry name" value="MlrA-like_helical"/>
</dbReference>
<feature type="domain" description="HTH merR-type" evidence="4">
    <location>
        <begin position="3"/>
        <end position="72"/>
    </location>
</feature>
<dbReference type="Pfam" id="PF22270">
    <property type="entry name" value="MlrA_helical"/>
    <property type="match status" value="1"/>
</dbReference>
<evidence type="ECO:0000256" key="3">
    <source>
        <dbReference type="ARBA" id="ARBA00023163"/>
    </source>
</evidence>
<dbReference type="EMBL" id="LT615367">
    <property type="protein sequence ID" value="SLM63069.1"/>
    <property type="molecule type" value="Genomic_DNA"/>
</dbReference>
<dbReference type="GO" id="GO:0003700">
    <property type="term" value="F:DNA-binding transcription factor activity"/>
    <property type="evidence" value="ECO:0007669"/>
    <property type="project" value="InterPro"/>
</dbReference>
<dbReference type="GO" id="GO:0003677">
    <property type="term" value="F:DNA binding"/>
    <property type="evidence" value="ECO:0007669"/>
    <property type="project" value="UniProtKB-KW"/>
</dbReference>
<dbReference type="InterPro" id="IPR009061">
    <property type="entry name" value="DNA-bd_dom_put_sf"/>
</dbReference>
<dbReference type="KEGG" id="daq:DAQ1742_02158"/>
<evidence type="ECO:0000256" key="1">
    <source>
        <dbReference type="ARBA" id="ARBA00023015"/>
    </source>
</evidence>
<keyword evidence="3" id="KW-0804">Transcription</keyword>
<dbReference type="RefSeq" id="WP_067486938.1">
    <property type="nucleotide sequence ID" value="NZ_LT615367.1"/>
</dbReference>
<dbReference type="SUPFAM" id="SSF46955">
    <property type="entry name" value="Putative DNA-binding domain"/>
    <property type="match status" value="1"/>
</dbReference>
<keyword evidence="2" id="KW-0238">DNA-binding</keyword>
<dbReference type="AlphaFoldDB" id="A0A375ABW2"/>
<keyword evidence="6" id="KW-1185">Reference proteome</keyword>
<sequence length="249" mass="28141">MATYSISEFSARCGVNAVTLRAWQRRYGLLSPKRTEGGHRLYDDADLLEVGVILSWIKRGVPIGQIKRLLEGQSVNMGRGNTDLQDILLASLQAGELSRLRNLLYDAGREYPREYLVDQILRPLRARLTSSQETIQTLHHLLDSVIISYSAFCLEGARKRAGQDTIIAGWQLQDTTEIWLEALRRTPSSLRCSVIPQSLTCPRPELVSGCHWLLVNAQPLSPGQHRQHQQWLDDGRHIELVILSQREAA</sequence>
<dbReference type="Pfam" id="PF22267">
    <property type="entry name" value="MlrA_C"/>
    <property type="match status" value="1"/>
</dbReference>
<dbReference type="CDD" id="cd01104">
    <property type="entry name" value="HTH_MlrA-CarA"/>
    <property type="match status" value="1"/>
</dbReference>
<dbReference type="PROSITE" id="PS00552">
    <property type="entry name" value="HTH_MERR_1"/>
    <property type="match status" value="1"/>
</dbReference>
<dbReference type="InterPro" id="IPR053987">
    <property type="entry name" value="MlrA-like_C"/>
</dbReference>
<evidence type="ECO:0000313" key="6">
    <source>
        <dbReference type="Proteomes" id="UP000294820"/>
    </source>
</evidence>
<dbReference type="SMART" id="SM00422">
    <property type="entry name" value="HTH_MERR"/>
    <property type="match status" value="1"/>
</dbReference>
<dbReference type="PROSITE" id="PS50937">
    <property type="entry name" value="HTH_MERR_2"/>
    <property type="match status" value="1"/>
</dbReference>
<gene>
    <name evidence="5" type="primary">mlrA</name>
    <name evidence="5" type="ORF">DAQ1742_02158</name>
</gene>
<proteinExistence type="predicted"/>
<dbReference type="InterPro" id="IPR047057">
    <property type="entry name" value="MerR_fam"/>
</dbReference>
<name>A0A375ABW2_9GAMM</name>
<dbReference type="PANTHER" id="PTHR30204">
    <property type="entry name" value="REDOX-CYCLING DRUG-SENSING TRANSCRIPTIONAL ACTIVATOR SOXR"/>
    <property type="match status" value="1"/>
</dbReference>
<keyword evidence="5" id="KW-0456">Lyase</keyword>
<reference evidence="5 6" key="1">
    <citation type="submission" date="2016-09" db="EMBL/GenBank/DDBJ databases">
        <authorList>
            <person name="Reverchon S."/>
            <person name="Nasser W."/>
            <person name="Leonard S."/>
            <person name="Brochier C."/>
            <person name="Duprey A."/>
        </authorList>
    </citation>
    <scope>NUCLEOTIDE SEQUENCE [LARGE SCALE GENOMIC DNA]</scope>
    <source>
        <strain evidence="5 6">174/2</strain>
    </source>
</reference>
<dbReference type="Gene3D" id="1.10.1660.10">
    <property type="match status" value="1"/>
</dbReference>
<evidence type="ECO:0000256" key="2">
    <source>
        <dbReference type="ARBA" id="ARBA00023125"/>
    </source>
</evidence>
<dbReference type="Proteomes" id="UP000294820">
    <property type="component" value="Chromosome 1"/>
</dbReference>
<dbReference type="InterPro" id="IPR000551">
    <property type="entry name" value="MerR-type_HTH_dom"/>
</dbReference>
<accession>A0A375ABW2</accession>
<dbReference type="Pfam" id="PF13411">
    <property type="entry name" value="MerR_1"/>
    <property type="match status" value="1"/>
</dbReference>
<dbReference type="GO" id="GO:0016829">
    <property type="term" value="F:lyase activity"/>
    <property type="evidence" value="ECO:0007669"/>
    <property type="project" value="UniProtKB-KW"/>
</dbReference>